<evidence type="ECO:0000313" key="2">
    <source>
        <dbReference type="EMBL" id="NKE70042.1"/>
    </source>
</evidence>
<dbReference type="RefSeq" id="WP_168058311.1">
    <property type="nucleotide sequence ID" value="NZ_VTOW01000001.1"/>
</dbReference>
<reference evidence="2 3" key="1">
    <citation type="journal article" date="2020" name="Nature">
        <title>Bacterial chemolithoautotrophy via manganese oxidation.</title>
        <authorList>
            <person name="Yu H."/>
            <person name="Leadbetter J.R."/>
        </authorList>
    </citation>
    <scope>NUCLEOTIDE SEQUENCE [LARGE SCALE GENOMIC DNA]</scope>
    <source>
        <strain evidence="2 3">Mn-1</strain>
    </source>
</reference>
<organism evidence="2 3">
    <name type="scientific">Candidatus Manganitrophus noduliformans</name>
    <dbReference type="NCBI Taxonomy" id="2606439"/>
    <lineage>
        <taxon>Bacteria</taxon>
        <taxon>Pseudomonadati</taxon>
        <taxon>Nitrospirota</taxon>
        <taxon>Nitrospiria</taxon>
        <taxon>Candidatus Troglogloeales</taxon>
        <taxon>Candidatus Manganitrophaceae</taxon>
        <taxon>Candidatus Manganitrophus</taxon>
    </lineage>
</organism>
<evidence type="ECO:0000256" key="1">
    <source>
        <dbReference type="SAM" id="Phobius"/>
    </source>
</evidence>
<dbReference type="AlphaFoldDB" id="A0A7X6DMW7"/>
<gene>
    <name evidence="2" type="ORF">MNODULE_04695</name>
</gene>
<accession>A0A7X6DMW7</accession>
<keyword evidence="1" id="KW-1133">Transmembrane helix</keyword>
<name>A0A7X6DMW7_9BACT</name>
<dbReference type="Proteomes" id="UP000534783">
    <property type="component" value="Unassembled WGS sequence"/>
</dbReference>
<keyword evidence="1" id="KW-0812">Transmembrane</keyword>
<dbReference type="EMBL" id="VTOW01000001">
    <property type="protein sequence ID" value="NKE70042.1"/>
    <property type="molecule type" value="Genomic_DNA"/>
</dbReference>
<comment type="caution">
    <text evidence="2">The sequence shown here is derived from an EMBL/GenBank/DDBJ whole genome shotgun (WGS) entry which is preliminary data.</text>
</comment>
<feature type="transmembrane region" description="Helical" evidence="1">
    <location>
        <begin position="47"/>
        <end position="65"/>
    </location>
</feature>
<keyword evidence="1" id="KW-0472">Membrane</keyword>
<sequence>MPKPGLRLESEAEPRSATLWKPVTAALLSMVFAGLGHFLLQAYARGGVLLAAGALIFSLTAYWPPATALNIMLFVFAAFDAFSIGRRGFGIV</sequence>
<feature type="transmembrane region" description="Helical" evidence="1">
    <location>
        <begin position="20"/>
        <end position="40"/>
    </location>
</feature>
<evidence type="ECO:0000313" key="3">
    <source>
        <dbReference type="Proteomes" id="UP000534783"/>
    </source>
</evidence>
<proteinExistence type="predicted"/>
<protein>
    <submittedName>
        <fullName evidence="2">Uncharacterized protein</fullName>
    </submittedName>
</protein>
<keyword evidence="3" id="KW-1185">Reference proteome</keyword>